<dbReference type="PANTHER" id="PTHR11240:SF22">
    <property type="entry name" value="RIBONUCLEASE T2"/>
    <property type="match status" value="1"/>
</dbReference>
<organism evidence="4 5">
    <name type="scientific">Symbiodinium microadriaticum</name>
    <name type="common">Dinoflagellate</name>
    <name type="synonym">Zooxanthella microadriatica</name>
    <dbReference type="NCBI Taxonomy" id="2951"/>
    <lineage>
        <taxon>Eukaryota</taxon>
        <taxon>Sar</taxon>
        <taxon>Alveolata</taxon>
        <taxon>Dinophyceae</taxon>
        <taxon>Suessiales</taxon>
        <taxon>Symbiodiniaceae</taxon>
        <taxon>Symbiodinium</taxon>
    </lineage>
</organism>
<dbReference type="GO" id="GO:0006401">
    <property type="term" value="P:RNA catabolic process"/>
    <property type="evidence" value="ECO:0007669"/>
    <property type="project" value="UniProtKB-ARBA"/>
</dbReference>
<name>A0A1Q9DV78_SYMMI</name>
<dbReference type="InterPro" id="IPR001568">
    <property type="entry name" value="RNase_T2-like"/>
</dbReference>
<dbReference type="InterPro" id="IPR018188">
    <property type="entry name" value="RNase_T2_His_AS_1"/>
</dbReference>
<evidence type="ECO:0000313" key="5">
    <source>
        <dbReference type="Proteomes" id="UP000186817"/>
    </source>
</evidence>
<dbReference type="PROSITE" id="PS00531">
    <property type="entry name" value="RNASE_T2_2"/>
    <property type="match status" value="1"/>
</dbReference>
<comment type="caution">
    <text evidence="4">The sequence shown here is derived from an EMBL/GenBank/DDBJ whole genome shotgun (WGS) entry which is preliminary data.</text>
</comment>
<accession>A0A1Q9DV78</accession>
<evidence type="ECO:0000313" key="4">
    <source>
        <dbReference type="EMBL" id="OLP99028.1"/>
    </source>
</evidence>
<gene>
    <name evidence="4" type="ORF">AK812_SmicGene18467</name>
</gene>
<dbReference type="PANTHER" id="PTHR11240">
    <property type="entry name" value="RIBONUCLEASE T2"/>
    <property type="match status" value="1"/>
</dbReference>
<feature type="region of interest" description="Disordered" evidence="3">
    <location>
        <begin position="68"/>
        <end position="95"/>
    </location>
</feature>
<comment type="similarity">
    <text evidence="1 2">Belongs to the RNase T2 family.</text>
</comment>
<feature type="compositionally biased region" description="Low complexity" evidence="3">
    <location>
        <begin position="80"/>
        <end position="90"/>
    </location>
</feature>
<reference evidence="4 5" key="1">
    <citation type="submission" date="2016-02" db="EMBL/GenBank/DDBJ databases">
        <title>Genome analysis of coral dinoflagellate symbionts highlights evolutionary adaptations to a symbiotic lifestyle.</title>
        <authorList>
            <person name="Aranda M."/>
            <person name="Li Y."/>
            <person name="Liew Y.J."/>
            <person name="Baumgarten S."/>
            <person name="Simakov O."/>
            <person name="Wilson M."/>
            <person name="Piel J."/>
            <person name="Ashoor H."/>
            <person name="Bougouffa S."/>
            <person name="Bajic V.B."/>
            <person name="Ryu T."/>
            <person name="Ravasi T."/>
            <person name="Bayer T."/>
            <person name="Micklem G."/>
            <person name="Kim H."/>
            <person name="Bhak J."/>
            <person name="Lajeunesse T.C."/>
            <person name="Voolstra C.R."/>
        </authorList>
    </citation>
    <scope>NUCLEOTIDE SEQUENCE [LARGE SCALE GENOMIC DNA]</scope>
    <source>
        <strain evidence="4 5">CCMP2467</strain>
    </source>
</reference>
<dbReference type="InterPro" id="IPR036430">
    <property type="entry name" value="RNase_T2-like_sf"/>
</dbReference>
<dbReference type="AlphaFoldDB" id="A0A1Q9DV78"/>
<dbReference type="EMBL" id="LSRX01000377">
    <property type="protein sequence ID" value="OLP99028.1"/>
    <property type="molecule type" value="Genomic_DNA"/>
</dbReference>
<evidence type="ECO:0000256" key="2">
    <source>
        <dbReference type="RuleBase" id="RU004328"/>
    </source>
</evidence>
<keyword evidence="5" id="KW-1185">Reference proteome</keyword>
<protein>
    <submittedName>
        <fullName evidence="4">Ribonuclease Oy</fullName>
    </submittedName>
</protein>
<evidence type="ECO:0000256" key="3">
    <source>
        <dbReference type="SAM" id="MobiDB-lite"/>
    </source>
</evidence>
<dbReference type="GO" id="GO:0033897">
    <property type="term" value="F:ribonuclease T2 activity"/>
    <property type="evidence" value="ECO:0007669"/>
    <property type="project" value="InterPro"/>
</dbReference>
<proteinExistence type="inferred from homology"/>
<dbReference type="OrthoDB" id="435754at2759"/>
<evidence type="ECO:0000256" key="1">
    <source>
        <dbReference type="ARBA" id="ARBA00007469"/>
    </source>
</evidence>
<dbReference type="Proteomes" id="UP000186817">
    <property type="component" value="Unassembled WGS sequence"/>
</dbReference>
<sequence>MEARLAGAADEVPLGDRTWSFLIQNGEQSGRLRLESFDSSYGICGGSGGAGAYVRALVEVKGGHTYRIEAGRGGRGSSGRSGAADGQSSRMLEKGRSGEWRVLAEAGGGSGAGSFDGSFNFFPGGRGGLSRDADPRAVNPDYFLTCSSAVQPSCAGAQWPQSPPAGQGATGVGLAAKMRSGWGGSGSCPQRKEGSKTELQAMAGGDGHNGSVILRRCKREGAYTLALQRCPGSHAWTVHGLWPRGVRYCGGSPHFDVSALSALPQLSTQWPSCSRQITAAAFWEHEWQKHGTCFGSSLAHYFELTLRLLGRHSHACDGFTSKDCWLCLTENFELCDLAKPWAAWTAAGQEGKSLLERDERRRRDEQA</sequence>
<dbReference type="Pfam" id="PF00445">
    <property type="entry name" value="Ribonuclease_T2"/>
    <property type="match status" value="1"/>
</dbReference>
<dbReference type="InterPro" id="IPR033130">
    <property type="entry name" value="RNase_T2_His_AS_2"/>
</dbReference>
<dbReference type="Gene3D" id="3.90.730.10">
    <property type="entry name" value="Ribonuclease T2-like"/>
    <property type="match status" value="1"/>
</dbReference>
<dbReference type="PROSITE" id="PS00530">
    <property type="entry name" value="RNASE_T2_1"/>
    <property type="match status" value="1"/>
</dbReference>
<dbReference type="SUPFAM" id="SSF55895">
    <property type="entry name" value="Ribonuclease Rh-like"/>
    <property type="match status" value="1"/>
</dbReference>
<dbReference type="GO" id="GO:0003723">
    <property type="term" value="F:RNA binding"/>
    <property type="evidence" value="ECO:0007669"/>
    <property type="project" value="InterPro"/>
</dbReference>